<sequence>MKEDTHLNSMFAKFKILQRPYANGLQQVLGPYQMSEAQWGLIRYISEVGPATNSEIALYWSVEKPSVTALAQKLIDQHLIYVVYGTDKRKKVMHLTEEGIVKYQQLKKVVHAFQASLLVDITEEECEVVEKVLEKLQQNFRK</sequence>
<dbReference type="SUPFAM" id="SSF46785">
    <property type="entry name" value="Winged helix' DNA-binding domain"/>
    <property type="match status" value="1"/>
</dbReference>
<dbReference type="GO" id="GO:0003677">
    <property type="term" value="F:DNA binding"/>
    <property type="evidence" value="ECO:0007669"/>
    <property type="project" value="UniProtKB-KW"/>
</dbReference>
<dbReference type="InterPro" id="IPR000835">
    <property type="entry name" value="HTH_MarR-typ"/>
</dbReference>
<keyword evidence="6" id="KW-1185">Reference proteome</keyword>
<evidence type="ECO:0000313" key="6">
    <source>
        <dbReference type="Proteomes" id="UP000198734"/>
    </source>
</evidence>
<dbReference type="AlphaFoldDB" id="A0A1I5XT78"/>
<proteinExistence type="predicted"/>
<evidence type="ECO:0000256" key="1">
    <source>
        <dbReference type="ARBA" id="ARBA00023015"/>
    </source>
</evidence>
<evidence type="ECO:0000259" key="4">
    <source>
        <dbReference type="PROSITE" id="PS50995"/>
    </source>
</evidence>
<feature type="domain" description="HTH marR-type" evidence="4">
    <location>
        <begin position="7"/>
        <end position="138"/>
    </location>
</feature>
<gene>
    <name evidence="5" type="ORF">SAMN05421670_1702</name>
</gene>
<keyword evidence="2 5" id="KW-0238">DNA-binding</keyword>
<dbReference type="PRINTS" id="PR00598">
    <property type="entry name" value="HTHMARR"/>
</dbReference>
<keyword evidence="3" id="KW-0804">Transcription</keyword>
<accession>A0A1I5XT78</accession>
<dbReference type="PANTHER" id="PTHR42756:SF1">
    <property type="entry name" value="TRANSCRIPTIONAL REPRESSOR OF EMRAB OPERON"/>
    <property type="match status" value="1"/>
</dbReference>
<dbReference type="EMBL" id="FOXU01000002">
    <property type="protein sequence ID" value="SFQ35173.1"/>
    <property type="molecule type" value="Genomic_DNA"/>
</dbReference>
<dbReference type="InterPro" id="IPR036390">
    <property type="entry name" value="WH_DNA-bd_sf"/>
</dbReference>
<evidence type="ECO:0000313" key="5">
    <source>
        <dbReference type="EMBL" id="SFQ35173.1"/>
    </source>
</evidence>
<evidence type="ECO:0000256" key="2">
    <source>
        <dbReference type="ARBA" id="ARBA00023125"/>
    </source>
</evidence>
<dbReference type="Gene3D" id="1.10.10.10">
    <property type="entry name" value="Winged helix-like DNA-binding domain superfamily/Winged helix DNA-binding domain"/>
    <property type="match status" value="1"/>
</dbReference>
<reference evidence="6" key="1">
    <citation type="submission" date="2016-10" db="EMBL/GenBank/DDBJ databases">
        <authorList>
            <person name="Varghese N."/>
            <person name="Submissions S."/>
        </authorList>
    </citation>
    <scope>NUCLEOTIDE SEQUENCE [LARGE SCALE GENOMIC DNA]</scope>
    <source>
        <strain evidence="6">DSM 11706</strain>
    </source>
</reference>
<organism evidence="5 6">
    <name type="scientific">Psychrobacillus psychrotolerans</name>
    <dbReference type="NCBI Taxonomy" id="126156"/>
    <lineage>
        <taxon>Bacteria</taxon>
        <taxon>Bacillati</taxon>
        <taxon>Bacillota</taxon>
        <taxon>Bacilli</taxon>
        <taxon>Bacillales</taxon>
        <taxon>Bacillaceae</taxon>
        <taxon>Psychrobacillus</taxon>
    </lineage>
</organism>
<dbReference type="Pfam" id="PF12802">
    <property type="entry name" value="MarR_2"/>
    <property type="match status" value="1"/>
</dbReference>
<dbReference type="GO" id="GO:0003700">
    <property type="term" value="F:DNA-binding transcription factor activity"/>
    <property type="evidence" value="ECO:0007669"/>
    <property type="project" value="InterPro"/>
</dbReference>
<name>A0A1I5XT78_9BACI</name>
<dbReference type="STRING" id="126156.SAMN05421670_1702"/>
<evidence type="ECO:0000256" key="3">
    <source>
        <dbReference type="ARBA" id="ARBA00023163"/>
    </source>
</evidence>
<dbReference type="SMART" id="SM00347">
    <property type="entry name" value="HTH_MARR"/>
    <property type="match status" value="1"/>
</dbReference>
<protein>
    <submittedName>
        <fullName evidence="5">DNA-binding transcriptional regulator, MarR family</fullName>
    </submittedName>
</protein>
<dbReference type="PANTHER" id="PTHR42756">
    <property type="entry name" value="TRANSCRIPTIONAL REGULATOR, MARR"/>
    <property type="match status" value="1"/>
</dbReference>
<keyword evidence="1" id="KW-0805">Transcription regulation</keyword>
<dbReference type="Proteomes" id="UP000198734">
    <property type="component" value="Unassembled WGS sequence"/>
</dbReference>
<dbReference type="InterPro" id="IPR036388">
    <property type="entry name" value="WH-like_DNA-bd_sf"/>
</dbReference>
<dbReference type="PROSITE" id="PS50995">
    <property type="entry name" value="HTH_MARR_2"/>
    <property type="match status" value="1"/>
</dbReference>